<evidence type="ECO:0000313" key="3">
    <source>
        <dbReference type="Proteomes" id="UP001501822"/>
    </source>
</evidence>
<accession>A0ABP3GZF6</accession>
<reference evidence="3" key="1">
    <citation type="journal article" date="2019" name="Int. J. Syst. Evol. Microbiol.">
        <title>The Global Catalogue of Microorganisms (GCM) 10K type strain sequencing project: providing services to taxonomists for standard genome sequencing and annotation.</title>
        <authorList>
            <consortium name="The Broad Institute Genomics Platform"/>
            <consortium name="The Broad Institute Genome Sequencing Center for Infectious Disease"/>
            <person name="Wu L."/>
            <person name="Ma J."/>
        </authorList>
    </citation>
    <scope>NUCLEOTIDE SEQUENCE [LARGE SCALE GENOMIC DNA]</scope>
    <source>
        <strain evidence="3">JCM 3146</strain>
    </source>
</reference>
<dbReference type="Proteomes" id="UP001501822">
    <property type="component" value="Unassembled WGS sequence"/>
</dbReference>
<keyword evidence="3" id="KW-1185">Reference proteome</keyword>
<evidence type="ECO:0000313" key="2">
    <source>
        <dbReference type="EMBL" id="GAA0355493.1"/>
    </source>
</evidence>
<organism evidence="2 3">
    <name type="scientific">Actinoallomurus spadix</name>
    <dbReference type="NCBI Taxonomy" id="79912"/>
    <lineage>
        <taxon>Bacteria</taxon>
        <taxon>Bacillati</taxon>
        <taxon>Actinomycetota</taxon>
        <taxon>Actinomycetes</taxon>
        <taxon>Streptosporangiales</taxon>
        <taxon>Thermomonosporaceae</taxon>
        <taxon>Actinoallomurus</taxon>
    </lineage>
</organism>
<feature type="domain" description="SseB protein N-terminal" evidence="1">
    <location>
        <begin position="23"/>
        <end position="97"/>
    </location>
</feature>
<gene>
    <name evidence="2" type="ORF">GCM10010151_51380</name>
</gene>
<dbReference type="Pfam" id="PF07179">
    <property type="entry name" value="SseB"/>
    <property type="match status" value="1"/>
</dbReference>
<dbReference type="EMBL" id="BAAABM010000047">
    <property type="protein sequence ID" value="GAA0355493.1"/>
    <property type="molecule type" value="Genomic_DNA"/>
</dbReference>
<evidence type="ECO:0000259" key="1">
    <source>
        <dbReference type="Pfam" id="PF07179"/>
    </source>
</evidence>
<proteinExistence type="predicted"/>
<sequence>MTDPAGRGAYEARKKLTEDVAWVYVPTLPSKPSEAVGPREVQFELRALADGTGVLPVFTEEQFLVEQLGEWQPRERMPVLELLIQVSQSQVRVVVNPVVQESAERWTADRVAAWRRGSS</sequence>
<dbReference type="InterPro" id="IPR009839">
    <property type="entry name" value="SseB_N"/>
</dbReference>
<name>A0ABP3GZF6_9ACTN</name>
<comment type="caution">
    <text evidence="2">The sequence shown here is derived from an EMBL/GenBank/DDBJ whole genome shotgun (WGS) entry which is preliminary data.</text>
</comment>
<protein>
    <recommendedName>
        <fullName evidence="1">SseB protein N-terminal domain-containing protein</fullName>
    </recommendedName>
</protein>